<name>A0A272EVB1_9RHOO</name>
<dbReference type="GO" id="GO:0016020">
    <property type="term" value="C:membrane"/>
    <property type="evidence" value="ECO:0007669"/>
    <property type="project" value="InterPro"/>
</dbReference>
<protein>
    <recommendedName>
        <fullName evidence="2">EamA domain-containing protein</fullName>
    </recommendedName>
</protein>
<organism evidence="4 5">
    <name type="scientific">Candidatus Dactylopiibacterium carminicum</name>
    <dbReference type="NCBI Taxonomy" id="857335"/>
    <lineage>
        <taxon>Bacteria</taxon>
        <taxon>Pseudomonadati</taxon>
        <taxon>Pseudomonadota</taxon>
        <taxon>Betaproteobacteria</taxon>
        <taxon>Rhodocyclales</taxon>
        <taxon>Rhodocyclaceae</taxon>
        <taxon>Candidatus Dactylopiibacterium</taxon>
    </lineage>
</organism>
<evidence type="ECO:0000259" key="2">
    <source>
        <dbReference type="Pfam" id="PF00892"/>
    </source>
</evidence>
<evidence type="ECO:0000256" key="1">
    <source>
        <dbReference type="SAM" id="Phobius"/>
    </source>
</evidence>
<proteinExistence type="predicted"/>
<dbReference type="Pfam" id="PF00892">
    <property type="entry name" value="EamA"/>
    <property type="match status" value="1"/>
</dbReference>
<evidence type="ECO:0000313" key="6">
    <source>
        <dbReference type="Proteomes" id="UP000623509"/>
    </source>
</evidence>
<dbReference type="InterPro" id="IPR037185">
    <property type="entry name" value="EmrE-like"/>
</dbReference>
<sequence length="124" mass="13228">MLFGAGAAVIAVLLQGKPLAFDFRPTYIASLLYLALFGSVIAFAAYFTLLGRIGAGRAGYVAVAVPILALLLSGFFEGFVWRIWTVLGIASAVLGNLIMLAEPAGLYRWRVWRRSARGVSSSSA</sequence>
<dbReference type="RefSeq" id="WP_095523682.1">
    <property type="nucleotide sequence ID" value="NZ_MDUX01000009.1"/>
</dbReference>
<keyword evidence="1" id="KW-0472">Membrane</keyword>
<feature type="domain" description="EamA" evidence="2">
    <location>
        <begin position="2"/>
        <end position="100"/>
    </location>
</feature>
<gene>
    <name evidence="3" type="ORF">BGI27_04290</name>
    <name evidence="4" type="ORF">CGU29_05265</name>
</gene>
<dbReference type="EMBL" id="MDUX01000009">
    <property type="protein sequence ID" value="KAF7600119.1"/>
    <property type="molecule type" value="Genomic_DNA"/>
</dbReference>
<keyword evidence="6" id="KW-1185">Reference proteome</keyword>
<evidence type="ECO:0000313" key="4">
    <source>
        <dbReference type="EMBL" id="PAS94051.1"/>
    </source>
</evidence>
<feature type="transmembrane region" description="Helical" evidence="1">
    <location>
        <begin position="26"/>
        <end position="46"/>
    </location>
</feature>
<comment type="caution">
    <text evidence="4">The sequence shown here is derived from an EMBL/GenBank/DDBJ whole genome shotgun (WGS) entry which is preliminary data.</text>
</comment>
<reference evidence="3 6" key="1">
    <citation type="submission" date="2016-08" db="EMBL/GenBank/DDBJ databases">
        <title>Candidatus Dactylopiibacterium carminicum genome sequence.</title>
        <authorList>
            <person name="Ramirez-Puebla S.T."/>
            <person name="Ormeno-Orrillo E."/>
            <person name="Vera-Ponce De Leon A."/>
            <person name="Luis L."/>
            <person name="Sanchez-Flores A."/>
            <person name="Monica R."/>
            <person name="Martinez-Romero E."/>
        </authorList>
    </citation>
    <scope>NUCLEOTIDE SEQUENCE [LARGE SCALE GENOMIC DNA]</scope>
    <source>
        <strain evidence="3">END1</strain>
    </source>
</reference>
<evidence type="ECO:0000313" key="3">
    <source>
        <dbReference type="EMBL" id="KAF7600119.1"/>
    </source>
</evidence>
<dbReference type="Proteomes" id="UP000623509">
    <property type="component" value="Unassembled WGS sequence"/>
</dbReference>
<dbReference type="InterPro" id="IPR000620">
    <property type="entry name" value="EamA_dom"/>
</dbReference>
<dbReference type="AlphaFoldDB" id="A0A272EVB1"/>
<accession>A0A272EVB1</accession>
<dbReference type="SUPFAM" id="SSF103481">
    <property type="entry name" value="Multidrug resistance efflux transporter EmrE"/>
    <property type="match status" value="1"/>
</dbReference>
<reference evidence="4 5" key="2">
    <citation type="submission" date="2017-07" db="EMBL/GenBank/DDBJ databases">
        <title>Candidatus Dactylopiibacterium carminicum, a nitrogen-fixing symbiont of the cochineal insect Dactylopius coccus and Dactylopius opuntiae (Hemiptera: Coccoidea: Dactylopiidae).</title>
        <authorList>
            <person name="Vera A."/>
        </authorList>
    </citation>
    <scope>NUCLEOTIDE SEQUENCE [LARGE SCALE GENOMIC DNA]</scope>
    <source>
        <strain evidence="4 5">NFDCM</strain>
    </source>
</reference>
<keyword evidence="1" id="KW-1133">Transmembrane helix</keyword>
<evidence type="ECO:0000313" key="5">
    <source>
        <dbReference type="Proteomes" id="UP000216107"/>
    </source>
</evidence>
<dbReference type="EMBL" id="NMRN01000010">
    <property type="protein sequence ID" value="PAS94051.1"/>
    <property type="molecule type" value="Genomic_DNA"/>
</dbReference>
<dbReference type="OrthoDB" id="2352272at2"/>
<feature type="transmembrane region" description="Helical" evidence="1">
    <location>
        <begin position="82"/>
        <end position="107"/>
    </location>
</feature>
<keyword evidence="1" id="KW-0812">Transmembrane</keyword>
<dbReference type="Proteomes" id="UP000216107">
    <property type="component" value="Unassembled WGS sequence"/>
</dbReference>
<feature type="transmembrane region" description="Helical" evidence="1">
    <location>
        <begin position="58"/>
        <end position="76"/>
    </location>
</feature>